<accession>A0ACC3SIY2</accession>
<comment type="caution">
    <text evidence="1">The sequence shown here is derived from an EMBL/GenBank/DDBJ whole genome shotgun (WGS) entry which is preliminary data.</text>
</comment>
<proteinExistence type="predicted"/>
<evidence type="ECO:0000313" key="1">
    <source>
        <dbReference type="EMBL" id="KAK8215131.1"/>
    </source>
</evidence>
<gene>
    <name evidence="1" type="ORF">M8818_002141</name>
</gene>
<reference evidence="1" key="1">
    <citation type="submission" date="2024-02" db="EMBL/GenBank/DDBJ databases">
        <title>Metagenome Assembled Genome of Zalaria obscura JY119.</title>
        <authorList>
            <person name="Vighnesh L."/>
            <person name="Jagadeeshwari U."/>
            <person name="Venkata Ramana C."/>
            <person name="Sasikala C."/>
        </authorList>
    </citation>
    <scope>NUCLEOTIDE SEQUENCE</scope>
    <source>
        <strain evidence="1">JY119</strain>
    </source>
</reference>
<dbReference type="Proteomes" id="UP001320706">
    <property type="component" value="Unassembled WGS sequence"/>
</dbReference>
<evidence type="ECO:0000313" key="2">
    <source>
        <dbReference type="Proteomes" id="UP001320706"/>
    </source>
</evidence>
<protein>
    <submittedName>
        <fullName evidence="1">Uncharacterized protein</fullName>
    </submittedName>
</protein>
<sequence>MENPHWIGSRGAAQPASPILTRVHPVIDFSYVHDRQAQDKEPAGLLKPTDLPPPNHRLMKSWYGGDAASIPKRLGSDEDRACG</sequence>
<name>A0ACC3SIY2_9PEZI</name>
<organism evidence="1 2">
    <name type="scientific">Zalaria obscura</name>
    <dbReference type="NCBI Taxonomy" id="2024903"/>
    <lineage>
        <taxon>Eukaryota</taxon>
        <taxon>Fungi</taxon>
        <taxon>Dikarya</taxon>
        <taxon>Ascomycota</taxon>
        <taxon>Pezizomycotina</taxon>
        <taxon>Dothideomycetes</taxon>
        <taxon>Dothideomycetidae</taxon>
        <taxon>Dothideales</taxon>
        <taxon>Zalariaceae</taxon>
        <taxon>Zalaria</taxon>
    </lineage>
</organism>
<dbReference type="EMBL" id="JAMKPW020000009">
    <property type="protein sequence ID" value="KAK8215131.1"/>
    <property type="molecule type" value="Genomic_DNA"/>
</dbReference>
<keyword evidence="2" id="KW-1185">Reference proteome</keyword>